<accession>A0ABR3FJQ9</accession>
<comment type="caution">
    <text evidence="6">The sequence shown here is derived from an EMBL/GenBank/DDBJ whole genome shotgun (WGS) entry which is preliminary data.</text>
</comment>
<dbReference type="Pfam" id="PF01753">
    <property type="entry name" value="zf-MYND"/>
    <property type="match status" value="1"/>
</dbReference>
<dbReference type="InterPro" id="IPR002893">
    <property type="entry name" value="Znf_MYND"/>
</dbReference>
<evidence type="ECO:0000256" key="1">
    <source>
        <dbReference type="ARBA" id="ARBA00022723"/>
    </source>
</evidence>
<organism evidence="6 7">
    <name type="scientific">Marasmius crinis-equi</name>
    <dbReference type="NCBI Taxonomy" id="585013"/>
    <lineage>
        <taxon>Eukaryota</taxon>
        <taxon>Fungi</taxon>
        <taxon>Dikarya</taxon>
        <taxon>Basidiomycota</taxon>
        <taxon>Agaricomycotina</taxon>
        <taxon>Agaricomycetes</taxon>
        <taxon>Agaricomycetidae</taxon>
        <taxon>Agaricales</taxon>
        <taxon>Marasmiineae</taxon>
        <taxon>Marasmiaceae</taxon>
        <taxon>Marasmius</taxon>
    </lineage>
</organism>
<keyword evidence="1" id="KW-0479">Metal-binding</keyword>
<sequence length="569" mass="65103">MSYSLVKSLRKTTLDEPRIQLLGASDNEIENFQIQMPSLDDVRNDATSASEFLKNPVLPTIHVATKNGEDLGTFHPAIAYHHMFPNLYKFSFLCHEDDVPEDIIHDCLWALRQRLIGLAEAPESQLRWILPHDENGNIDAEAKSVMDARTRIKIAAYCLSPQINLPEEALVQLESDMTIQEKRGFAETCLGTAESDAQYGAILARTRSRDTDARRILERVHNELEANQNDERPFYLIQSKVYLSRVLRRLGAVSEASTHEAYLVKWLKKNSTRIPDKHLRQWFETEPGVDPVYEALGGTKWMKKRNAMTSKNFIRQTRACYNCGFQENPSVSKKLMRCSKCQFTVYCSRECQREHYPFHKITCRDRMAERSEVEDLNINSAEDARCIDDWNRYKRSGFDGNNVSFHALGLHHNLDRGKTHILVKKVRYVPDGGRDILHRFEIEEAGVFRIREVLDDLDFLMDCGRGGTAKGMGMLRKDFGNGPGKAERIAEYFNFFISDDSRISTYLSIAGVSPKAKEALKHEPNWRNHLNVGKRASPAKPLTLPSGAQDAEYDYLALQSRFPSEVRPK</sequence>
<dbReference type="PROSITE" id="PS50865">
    <property type="entry name" value="ZF_MYND_2"/>
    <property type="match status" value="1"/>
</dbReference>
<keyword evidence="2 4" id="KW-0863">Zinc-finger</keyword>
<name>A0ABR3FJQ9_9AGAR</name>
<evidence type="ECO:0000259" key="5">
    <source>
        <dbReference type="PROSITE" id="PS50865"/>
    </source>
</evidence>
<dbReference type="EMBL" id="JBAHYK010000288">
    <property type="protein sequence ID" value="KAL0575626.1"/>
    <property type="molecule type" value="Genomic_DNA"/>
</dbReference>
<evidence type="ECO:0000256" key="4">
    <source>
        <dbReference type="PROSITE-ProRule" id="PRU00134"/>
    </source>
</evidence>
<dbReference type="Proteomes" id="UP001465976">
    <property type="component" value="Unassembled WGS sequence"/>
</dbReference>
<protein>
    <recommendedName>
        <fullName evidence="5">MYND-type domain-containing protein</fullName>
    </recommendedName>
</protein>
<dbReference type="SUPFAM" id="SSF144232">
    <property type="entry name" value="HIT/MYND zinc finger-like"/>
    <property type="match status" value="1"/>
</dbReference>
<evidence type="ECO:0000313" key="7">
    <source>
        <dbReference type="Proteomes" id="UP001465976"/>
    </source>
</evidence>
<evidence type="ECO:0000313" key="6">
    <source>
        <dbReference type="EMBL" id="KAL0575626.1"/>
    </source>
</evidence>
<dbReference type="PROSITE" id="PS01360">
    <property type="entry name" value="ZF_MYND_1"/>
    <property type="match status" value="1"/>
</dbReference>
<gene>
    <name evidence="6" type="ORF">V5O48_006351</name>
</gene>
<keyword evidence="7" id="KW-1185">Reference proteome</keyword>
<evidence type="ECO:0000256" key="3">
    <source>
        <dbReference type="ARBA" id="ARBA00022833"/>
    </source>
</evidence>
<feature type="domain" description="MYND-type" evidence="5">
    <location>
        <begin position="320"/>
        <end position="363"/>
    </location>
</feature>
<reference evidence="6 7" key="1">
    <citation type="submission" date="2024-02" db="EMBL/GenBank/DDBJ databases">
        <title>A draft genome for the cacao thread blight pathogen Marasmius crinis-equi.</title>
        <authorList>
            <person name="Cohen S.P."/>
            <person name="Baruah I.K."/>
            <person name="Amoako-Attah I."/>
            <person name="Bukari Y."/>
            <person name="Meinhardt L.W."/>
            <person name="Bailey B.A."/>
        </authorList>
    </citation>
    <scope>NUCLEOTIDE SEQUENCE [LARGE SCALE GENOMIC DNA]</scope>
    <source>
        <strain evidence="6 7">GH-76</strain>
    </source>
</reference>
<proteinExistence type="predicted"/>
<keyword evidence="3" id="KW-0862">Zinc</keyword>
<dbReference type="Gene3D" id="6.10.140.2220">
    <property type="match status" value="1"/>
</dbReference>
<evidence type="ECO:0000256" key="2">
    <source>
        <dbReference type="ARBA" id="ARBA00022771"/>
    </source>
</evidence>